<accession>A0A822YJ93</accession>
<name>A0A822YJ93_NELNU</name>
<evidence type="ECO:0000313" key="2">
    <source>
        <dbReference type="Proteomes" id="UP000607653"/>
    </source>
</evidence>
<comment type="caution">
    <text evidence="1">The sequence shown here is derived from an EMBL/GenBank/DDBJ whole genome shotgun (WGS) entry which is preliminary data.</text>
</comment>
<gene>
    <name evidence="1" type="ORF">HUJ06_009896</name>
</gene>
<keyword evidence="2" id="KW-1185">Reference proteome</keyword>
<proteinExistence type="predicted"/>
<protein>
    <submittedName>
        <fullName evidence="1">Uncharacterized protein</fullName>
    </submittedName>
</protein>
<dbReference type="Proteomes" id="UP000607653">
    <property type="component" value="Unassembled WGS sequence"/>
</dbReference>
<reference evidence="1 2" key="1">
    <citation type="journal article" date="2020" name="Mol. Biol. Evol.">
        <title>Distinct Expression and Methylation Patterns for Genes with Different Fates following a Single Whole-Genome Duplication in Flowering Plants.</title>
        <authorList>
            <person name="Shi T."/>
            <person name="Rahmani R.S."/>
            <person name="Gugger P.F."/>
            <person name="Wang M."/>
            <person name="Li H."/>
            <person name="Zhang Y."/>
            <person name="Li Z."/>
            <person name="Wang Q."/>
            <person name="Van de Peer Y."/>
            <person name="Marchal K."/>
            <person name="Chen J."/>
        </authorList>
    </citation>
    <scope>NUCLEOTIDE SEQUENCE [LARGE SCALE GENOMIC DNA]</scope>
    <source>
        <tissue evidence="1">Leaf</tissue>
    </source>
</reference>
<dbReference type="EMBL" id="DUZY01000003">
    <property type="protein sequence ID" value="DAD31045.1"/>
    <property type="molecule type" value="Genomic_DNA"/>
</dbReference>
<organism evidence="1 2">
    <name type="scientific">Nelumbo nucifera</name>
    <name type="common">Sacred lotus</name>
    <dbReference type="NCBI Taxonomy" id="4432"/>
    <lineage>
        <taxon>Eukaryota</taxon>
        <taxon>Viridiplantae</taxon>
        <taxon>Streptophyta</taxon>
        <taxon>Embryophyta</taxon>
        <taxon>Tracheophyta</taxon>
        <taxon>Spermatophyta</taxon>
        <taxon>Magnoliopsida</taxon>
        <taxon>Proteales</taxon>
        <taxon>Nelumbonaceae</taxon>
        <taxon>Nelumbo</taxon>
    </lineage>
</organism>
<evidence type="ECO:0000313" key="1">
    <source>
        <dbReference type="EMBL" id="DAD31045.1"/>
    </source>
</evidence>
<sequence length="33" mass="3928">MEKPVLVLSKNARFYAIVKPIHEDVKPERWVCM</sequence>
<dbReference type="AlphaFoldDB" id="A0A822YJ93"/>